<dbReference type="Proteomes" id="UP000006443">
    <property type="component" value="Unassembled WGS sequence"/>
</dbReference>
<dbReference type="AlphaFoldDB" id="C0GCR5"/>
<accession>C0GCR5</accession>
<gene>
    <name evidence="1" type="ORF">DealDRAFT_0274</name>
</gene>
<protein>
    <submittedName>
        <fullName evidence="1">Uncharacterized protein</fullName>
    </submittedName>
</protein>
<reference evidence="1 2" key="1">
    <citation type="submission" date="2009-02" db="EMBL/GenBank/DDBJ databases">
        <title>Sequencing of the draft genome and assembly of Dethiobacter alkaliphilus AHT 1.</title>
        <authorList>
            <consortium name="US DOE Joint Genome Institute (JGI-PGF)"/>
            <person name="Lucas S."/>
            <person name="Copeland A."/>
            <person name="Lapidus A."/>
            <person name="Glavina del Rio T."/>
            <person name="Dalin E."/>
            <person name="Tice H."/>
            <person name="Bruce D."/>
            <person name="Goodwin L."/>
            <person name="Pitluck S."/>
            <person name="Larimer F."/>
            <person name="Land M.L."/>
            <person name="Hauser L."/>
            <person name="Muyzer G."/>
        </authorList>
    </citation>
    <scope>NUCLEOTIDE SEQUENCE [LARGE SCALE GENOMIC DNA]</scope>
    <source>
        <strain evidence="1 2">AHT 1</strain>
    </source>
</reference>
<keyword evidence="2" id="KW-1185">Reference proteome</keyword>
<proteinExistence type="predicted"/>
<evidence type="ECO:0000313" key="2">
    <source>
        <dbReference type="Proteomes" id="UP000006443"/>
    </source>
</evidence>
<evidence type="ECO:0000313" key="1">
    <source>
        <dbReference type="EMBL" id="EEG79000.1"/>
    </source>
</evidence>
<comment type="caution">
    <text evidence="1">The sequence shown here is derived from an EMBL/GenBank/DDBJ whole genome shotgun (WGS) entry which is preliminary data.</text>
</comment>
<dbReference type="EMBL" id="ACJM01000001">
    <property type="protein sequence ID" value="EEG79000.1"/>
    <property type="molecule type" value="Genomic_DNA"/>
</dbReference>
<sequence length="41" mass="4464">MVAVVAAAVQVVAARKRGVSQVKAQLLRLFFPLLCRNRQGV</sequence>
<name>C0GCR5_DETAL</name>
<organism evidence="1 2">
    <name type="scientific">Dethiobacter alkaliphilus AHT 1</name>
    <dbReference type="NCBI Taxonomy" id="555088"/>
    <lineage>
        <taxon>Bacteria</taxon>
        <taxon>Bacillati</taxon>
        <taxon>Bacillota</taxon>
        <taxon>Dethiobacteria</taxon>
        <taxon>Dethiobacterales</taxon>
        <taxon>Dethiobacteraceae</taxon>
        <taxon>Dethiobacter</taxon>
    </lineage>
</organism>